<evidence type="ECO:0000259" key="3">
    <source>
        <dbReference type="Pfam" id="PF07859"/>
    </source>
</evidence>
<dbReference type="InterPro" id="IPR050300">
    <property type="entry name" value="GDXG_lipolytic_enzyme"/>
</dbReference>
<comment type="caution">
    <text evidence="4">The sequence shown here is derived from an EMBL/GenBank/DDBJ whole genome shotgun (WGS) entry which is preliminary data.</text>
</comment>
<evidence type="ECO:0000256" key="2">
    <source>
        <dbReference type="SAM" id="MobiDB-lite"/>
    </source>
</evidence>
<reference evidence="4" key="1">
    <citation type="submission" date="2022-07" db="EMBL/GenBank/DDBJ databases">
        <title>Fungi with potential for degradation of polypropylene.</title>
        <authorList>
            <person name="Gostincar C."/>
        </authorList>
    </citation>
    <scope>NUCLEOTIDE SEQUENCE</scope>
    <source>
        <strain evidence="4">EXF-13287</strain>
    </source>
</reference>
<feature type="compositionally biased region" description="Basic and acidic residues" evidence="2">
    <location>
        <begin position="438"/>
        <end position="448"/>
    </location>
</feature>
<evidence type="ECO:0000313" key="4">
    <source>
        <dbReference type="EMBL" id="KAJ9149181.1"/>
    </source>
</evidence>
<dbReference type="AlphaFoldDB" id="A0AA38RJ06"/>
<feature type="region of interest" description="Disordered" evidence="2">
    <location>
        <begin position="218"/>
        <end position="267"/>
    </location>
</feature>
<dbReference type="PANTHER" id="PTHR48081:SF8">
    <property type="entry name" value="ALPHA_BETA HYDROLASE FOLD-3 DOMAIN-CONTAINING PROTEIN-RELATED"/>
    <property type="match status" value="1"/>
</dbReference>
<dbReference type="PANTHER" id="PTHR48081">
    <property type="entry name" value="AB HYDROLASE SUPERFAMILY PROTEIN C4A8.06C"/>
    <property type="match status" value="1"/>
</dbReference>
<protein>
    <recommendedName>
        <fullName evidence="3">Alpha/beta hydrolase fold-3 domain-containing protein</fullName>
    </recommendedName>
</protein>
<feature type="region of interest" description="Disordered" evidence="2">
    <location>
        <begin position="438"/>
        <end position="470"/>
    </location>
</feature>
<dbReference type="SUPFAM" id="SSF53474">
    <property type="entry name" value="alpha/beta-Hydrolases"/>
    <property type="match status" value="1"/>
</dbReference>
<gene>
    <name evidence="4" type="ORF">NKR19_g5733</name>
</gene>
<dbReference type="GO" id="GO:0016787">
    <property type="term" value="F:hydrolase activity"/>
    <property type="evidence" value="ECO:0007669"/>
    <property type="project" value="UniProtKB-KW"/>
</dbReference>
<dbReference type="Gene3D" id="3.40.50.1820">
    <property type="entry name" value="alpha/beta hydrolase"/>
    <property type="match status" value="1"/>
</dbReference>
<organism evidence="4 5">
    <name type="scientific">Coniochaeta hoffmannii</name>
    <dbReference type="NCBI Taxonomy" id="91930"/>
    <lineage>
        <taxon>Eukaryota</taxon>
        <taxon>Fungi</taxon>
        <taxon>Dikarya</taxon>
        <taxon>Ascomycota</taxon>
        <taxon>Pezizomycotina</taxon>
        <taxon>Sordariomycetes</taxon>
        <taxon>Sordariomycetidae</taxon>
        <taxon>Coniochaetales</taxon>
        <taxon>Coniochaetaceae</taxon>
        <taxon>Coniochaeta</taxon>
    </lineage>
</organism>
<feature type="compositionally biased region" description="Polar residues" evidence="2">
    <location>
        <begin position="459"/>
        <end position="470"/>
    </location>
</feature>
<accession>A0AA38RJ06</accession>
<dbReference type="InterPro" id="IPR013094">
    <property type="entry name" value="AB_hydrolase_3"/>
</dbReference>
<dbReference type="EMBL" id="JANBVN010000081">
    <property type="protein sequence ID" value="KAJ9149181.1"/>
    <property type="molecule type" value="Genomic_DNA"/>
</dbReference>
<dbReference type="Proteomes" id="UP001174691">
    <property type="component" value="Unassembled WGS sequence"/>
</dbReference>
<feature type="region of interest" description="Disordered" evidence="2">
    <location>
        <begin position="61"/>
        <end position="81"/>
    </location>
</feature>
<proteinExistence type="predicted"/>
<name>A0AA38RJ06_9PEZI</name>
<feature type="domain" description="Alpha/beta hydrolase fold-3" evidence="3">
    <location>
        <begin position="124"/>
        <end position="221"/>
    </location>
</feature>
<evidence type="ECO:0000256" key="1">
    <source>
        <dbReference type="ARBA" id="ARBA00022801"/>
    </source>
</evidence>
<sequence length="470" mass="53006">MNPTDRSWLSTVMTPEKVPTFDFTEYGTPVPEWQAFVAHHPEKGRTAKIPADETVAQMQLQSRENEERSEQSRSNIEAKGLEDNVTVRDTEIRGGASDQERLTARVYTRNTREDELRLDKVPGVVYYHGGGYVFGTPDTERYLCSLLASRLRVVVVHICYRQALQHPHPAAHEDGKDGFEWVVENAERFGIDPAQIVVVGLSAGAAIAASTTLRVCNEDAKERQTGTSPRPGKRKRTDDGKEGSEQGTEPPEDDIPGGTLPDDKVVDRSCSTAGRVKPKGRIKGLLLIVPWLLQENAFPYHLFRSREGTSRVQCAQPPSTSKAVYDQISGMLAAQDKSDPLLNVPLVTDEELQRFPRTAFMIAGMDFFRDDGLILAEKLRVLGVPRRVHMFHGLPHDFREYEELWASKRFDELFLLLINWALERTISSTDVGFHVEQRPEHPELKNQECKTQGPPYVPRNTQTDQPLKRN</sequence>
<dbReference type="InterPro" id="IPR029058">
    <property type="entry name" value="AB_hydrolase_fold"/>
</dbReference>
<evidence type="ECO:0000313" key="5">
    <source>
        <dbReference type="Proteomes" id="UP001174691"/>
    </source>
</evidence>
<feature type="domain" description="Alpha/beta hydrolase fold-3" evidence="3">
    <location>
        <begin position="276"/>
        <end position="398"/>
    </location>
</feature>
<keyword evidence="5" id="KW-1185">Reference proteome</keyword>
<keyword evidence="1" id="KW-0378">Hydrolase</keyword>
<dbReference type="Pfam" id="PF07859">
    <property type="entry name" value="Abhydrolase_3"/>
    <property type="match status" value="2"/>
</dbReference>